<dbReference type="AlphaFoldDB" id="A0A6N2LKX9"/>
<reference evidence="1" key="1">
    <citation type="submission" date="2019-03" db="EMBL/GenBank/DDBJ databases">
        <authorList>
            <person name="Mank J."/>
            <person name="Almeida P."/>
        </authorList>
    </citation>
    <scope>NUCLEOTIDE SEQUENCE</scope>
    <source>
        <strain evidence="1">78183</strain>
    </source>
</reference>
<organism evidence="1">
    <name type="scientific">Salix viminalis</name>
    <name type="common">Common osier</name>
    <name type="synonym">Basket willow</name>
    <dbReference type="NCBI Taxonomy" id="40686"/>
    <lineage>
        <taxon>Eukaryota</taxon>
        <taxon>Viridiplantae</taxon>
        <taxon>Streptophyta</taxon>
        <taxon>Embryophyta</taxon>
        <taxon>Tracheophyta</taxon>
        <taxon>Spermatophyta</taxon>
        <taxon>Magnoliopsida</taxon>
        <taxon>eudicotyledons</taxon>
        <taxon>Gunneridae</taxon>
        <taxon>Pentapetalae</taxon>
        <taxon>rosids</taxon>
        <taxon>fabids</taxon>
        <taxon>Malpighiales</taxon>
        <taxon>Salicaceae</taxon>
        <taxon>Saliceae</taxon>
        <taxon>Salix</taxon>
    </lineage>
</organism>
<evidence type="ECO:0000313" key="1">
    <source>
        <dbReference type="EMBL" id="VFU40873.1"/>
    </source>
</evidence>
<name>A0A6N2LKX9_SALVM</name>
<dbReference type="EMBL" id="CAADRP010001552">
    <property type="protein sequence ID" value="VFU40873.1"/>
    <property type="molecule type" value="Genomic_DNA"/>
</dbReference>
<protein>
    <submittedName>
        <fullName evidence="1">Uncharacterized protein</fullName>
    </submittedName>
</protein>
<sequence>MFHGPLSLAQPFEAVNLGNWVVTEGWMKPSLYGNNGLQYLNLCFTLFLVMKPSLYDGYENNDLLDGTQVQFLSEFTEFPRTLNRHLLPPKTSLIFSAKNPKSSPLTPKIFSAQNPPNRQVSFRPISSSGPQLFFSSFSSVFPKSPLPSSPLKLRGADLGLFDYVDCC</sequence>
<proteinExistence type="predicted"/>
<gene>
    <name evidence="1" type="ORF">SVIM_LOCUS237921</name>
</gene>
<accession>A0A6N2LKX9</accession>